<dbReference type="InterPro" id="IPR019609">
    <property type="entry name" value="Variant_surf_glycoprt_trypan_C"/>
</dbReference>
<keyword evidence="4" id="KW-0336">GPI-anchor</keyword>
<evidence type="ECO:0000256" key="5">
    <source>
        <dbReference type="ARBA" id="ARBA00022729"/>
    </source>
</evidence>
<feature type="domain" description="Trypanosome variant surface glycoprotein C-terminal" evidence="11">
    <location>
        <begin position="404"/>
        <end position="477"/>
    </location>
</feature>
<dbReference type="VEuPathDB" id="TriTrypDB:Tb427_000482200"/>
<evidence type="ECO:0000256" key="1">
    <source>
        <dbReference type="ARBA" id="ARBA00002523"/>
    </source>
</evidence>
<feature type="chain" id="PRO_5013040356" evidence="10">
    <location>
        <begin position="22"/>
        <end position="498"/>
    </location>
</feature>
<feature type="region of interest" description="Disordered" evidence="9">
    <location>
        <begin position="370"/>
        <end position="406"/>
    </location>
</feature>
<proteinExistence type="predicted"/>
<evidence type="ECO:0000256" key="7">
    <source>
        <dbReference type="ARBA" id="ARBA00023180"/>
    </source>
</evidence>
<evidence type="ECO:0000256" key="4">
    <source>
        <dbReference type="ARBA" id="ARBA00022622"/>
    </source>
</evidence>
<dbReference type="EMBL" id="KX699363">
    <property type="protein sequence ID" value="APD73319.1"/>
    <property type="molecule type" value="Genomic_DNA"/>
</dbReference>
<evidence type="ECO:0000256" key="3">
    <source>
        <dbReference type="ARBA" id="ARBA00022475"/>
    </source>
</evidence>
<comment type="function">
    <text evidence="1">VSG forms a coat on the surface of the parasite. The trypanosome evades the immune response of the host by expressing a series of antigenically distinct VSGs from an estimated 1000 VSG genes.</text>
</comment>
<keyword evidence="6" id="KW-0472">Membrane</keyword>
<dbReference type="GO" id="GO:0005886">
    <property type="term" value="C:plasma membrane"/>
    <property type="evidence" value="ECO:0007669"/>
    <property type="project" value="UniProtKB-SubCell"/>
</dbReference>
<feature type="region of interest" description="Disordered" evidence="9">
    <location>
        <begin position="443"/>
        <end position="463"/>
    </location>
</feature>
<dbReference type="InterPro" id="IPR025932">
    <property type="entry name" value="Trypano_VSG_B_N_dom"/>
</dbReference>
<feature type="domain" description="Trypanosome variant surface glycoprotein B-type N-terminal" evidence="12">
    <location>
        <begin position="12"/>
        <end position="362"/>
    </location>
</feature>
<evidence type="ECO:0000259" key="11">
    <source>
        <dbReference type="Pfam" id="PF10659"/>
    </source>
</evidence>
<organism evidence="13">
    <name type="scientific">Trypanosoma brucei</name>
    <dbReference type="NCBI Taxonomy" id="5691"/>
    <lineage>
        <taxon>Eukaryota</taxon>
        <taxon>Discoba</taxon>
        <taxon>Euglenozoa</taxon>
        <taxon>Kinetoplastea</taxon>
        <taxon>Metakinetoplastina</taxon>
        <taxon>Trypanosomatida</taxon>
        <taxon>Trypanosomatidae</taxon>
        <taxon>Trypanosoma</taxon>
    </lineage>
</organism>
<protein>
    <submittedName>
        <fullName evidence="13">Variant surface glycoprotein 1125.1045</fullName>
    </submittedName>
</protein>
<sequence>MLHFWIIALCSLLQLKMRADAAAGDNTADFLSLCAAWRAGSKLLATTYDQMQQTAELTDLLNLNMSLATNQRQAIFDEAAEHKTWAALKQAHSDKLKTADWSAMWPYWTTARKNTKGEFTGWAKDVQTLIKDHNLRRTKRLVRVAAEQALSAFLKARKVPTYGGKDAVTEAKTAAKQAVCGGPFSVASTGNLPCEDLTGNTDKQDTCGEAHSTLTGVSLAVDIVCLCSGPTGSQCTSAAVSQAGITDNNLKAGVLGAQVGACGTAQAQTAPEALLAEALAALTARIGDSKKATGDMQVYLGQDFDTDCGSSGSACIDYTQVFKTTKKGIDGIQWVANLRKEAAALEKTEEKKHTDAEATKLIQALKKSISREISQQDAEPPEQPNQQGQAGPTAETQNQKQKKCNNHKTNKTCTAENNCKWDSTTEITGEYCRYKDGEGQRNTATTAGAGEGAAGGTEANCSQYTDQDQCAKAPGNRKRERNLYVDGLKTSVGIKVFV</sequence>
<keyword evidence="7" id="KW-0325">Glycoprotein</keyword>
<comment type="subcellular location">
    <subcellularLocation>
        <location evidence="2">Cell membrane</location>
        <topology evidence="2">Lipid-anchor</topology>
        <topology evidence="2">GPI-anchor</topology>
    </subcellularLocation>
</comment>
<keyword evidence="8" id="KW-0449">Lipoprotein</keyword>
<dbReference type="Pfam" id="PF13206">
    <property type="entry name" value="VSG_B"/>
    <property type="match status" value="1"/>
</dbReference>
<evidence type="ECO:0000256" key="6">
    <source>
        <dbReference type="ARBA" id="ARBA00023136"/>
    </source>
</evidence>
<dbReference type="Pfam" id="PF10659">
    <property type="entry name" value="Trypan_glycop_C"/>
    <property type="match status" value="1"/>
</dbReference>
<evidence type="ECO:0000256" key="8">
    <source>
        <dbReference type="ARBA" id="ARBA00023288"/>
    </source>
</evidence>
<evidence type="ECO:0000256" key="9">
    <source>
        <dbReference type="SAM" id="MobiDB-lite"/>
    </source>
</evidence>
<keyword evidence="5 10" id="KW-0732">Signal</keyword>
<dbReference type="VEuPathDB" id="TriTrypDB:Tb11.v5.0673"/>
<evidence type="ECO:0000256" key="2">
    <source>
        <dbReference type="ARBA" id="ARBA00004609"/>
    </source>
</evidence>
<evidence type="ECO:0000259" key="12">
    <source>
        <dbReference type="Pfam" id="PF13206"/>
    </source>
</evidence>
<keyword evidence="3" id="KW-1003">Cell membrane</keyword>
<feature type="signal peptide" evidence="10">
    <location>
        <begin position="1"/>
        <end position="21"/>
    </location>
</feature>
<evidence type="ECO:0000256" key="10">
    <source>
        <dbReference type="SAM" id="SignalP"/>
    </source>
</evidence>
<dbReference type="AlphaFoldDB" id="A0A1J0R644"/>
<dbReference type="GO" id="GO:0098552">
    <property type="term" value="C:side of membrane"/>
    <property type="evidence" value="ECO:0007669"/>
    <property type="project" value="UniProtKB-KW"/>
</dbReference>
<reference evidence="13" key="1">
    <citation type="submission" date="2016-08" db="EMBL/GenBank/DDBJ databases">
        <title>VSG repertoire of Trypanosoma brucei EATRO 1125.</title>
        <authorList>
            <person name="Cross G.A."/>
        </authorList>
    </citation>
    <scope>NUCLEOTIDE SEQUENCE</scope>
    <source>
        <strain evidence="13">EATRO 1125</strain>
    </source>
</reference>
<name>A0A1J0R644_9TRYP</name>
<evidence type="ECO:0000313" key="13">
    <source>
        <dbReference type="EMBL" id="APD73319.1"/>
    </source>
</evidence>
<accession>A0A1J0R644</accession>